<accession>A0ABD2Q5G0</accession>
<dbReference type="Proteomes" id="UP001626550">
    <property type="component" value="Unassembled WGS sequence"/>
</dbReference>
<feature type="transmembrane region" description="Helical" evidence="6">
    <location>
        <begin position="86"/>
        <end position="104"/>
    </location>
</feature>
<dbReference type="GO" id="GO:0016020">
    <property type="term" value="C:membrane"/>
    <property type="evidence" value="ECO:0007669"/>
    <property type="project" value="UniProtKB-SubCell"/>
</dbReference>
<feature type="transmembrane region" description="Helical" evidence="6">
    <location>
        <begin position="220"/>
        <end position="241"/>
    </location>
</feature>
<protein>
    <submittedName>
        <fullName evidence="8">Serine incorporator 3</fullName>
    </submittedName>
</protein>
<evidence type="ECO:0000256" key="3">
    <source>
        <dbReference type="ARBA" id="ARBA00022692"/>
    </source>
</evidence>
<dbReference type="AlphaFoldDB" id="A0ABD2Q5G0"/>
<feature type="transmembrane region" description="Helical" evidence="6">
    <location>
        <begin position="35"/>
        <end position="56"/>
    </location>
</feature>
<reference evidence="8 9" key="1">
    <citation type="submission" date="2024-11" db="EMBL/GenBank/DDBJ databases">
        <title>Adaptive evolution of stress response genes in parasites aligns with host niche diversity.</title>
        <authorList>
            <person name="Hahn C."/>
            <person name="Resl P."/>
        </authorList>
    </citation>
    <scope>NUCLEOTIDE SEQUENCE [LARGE SCALE GENOMIC DNA]</scope>
    <source>
        <strain evidence="8">EGGRZ-B1_66</strain>
        <tissue evidence="8">Body</tissue>
    </source>
</reference>
<evidence type="ECO:0000256" key="4">
    <source>
        <dbReference type="ARBA" id="ARBA00022989"/>
    </source>
</evidence>
<dbReference type="InterPro" id="IPR005016">
    <property type="entry name" value="TDE1/TMS"/>
</dbReference>
<evidence type="ECO:0000256" key="6">
    <source>
        <dbReference type="SAM" id="Phobius"/>
    </source>
</evidence>
<evidence type="ECO:0000256" key="5">
    <source>
        <dbReference type="ARBA" id="ARBA00023136"/>
    </source>
</evidence>
<organism evidence="8 9">
    <name type="scientific">Cichlidogyrus casuarinus</name>
    <dbReference type="NCBI Taxonomy" id="1844966"/>
    <lineage>
        <taxon>Eukaryota</taxon>
        <taxon>Metazoa</taxon>
        <taxon>Spiralia</taxon>
        <taxon>Lophotrochozoa</taxon>
        <taxon>Platyhelminthes</taxon>
        <taxon>Monogenea</taxon>
        <taxon>Monopisthocotylea</taxon>
        <taxon>Dactylogyridea</taxon>
        <taxon>Ancyrocephalidae</taxon>
        <taxon>Cichlidogyrus</taxon>
    </lineage>
</organism>
<comment type="caution">
    <text evidence="8">The sequence shown here is derived from an EMBL/GenBank/DDBJ whole genome shotgun (WGS) entry which is preliminary data.</text>
</comment>
<evidence type="ECO:0000313" key="9">
    <source>
        <dbReference type="Proteomes" id="UP001626550"/>
    </source>
</evidence>
<proteinExistence type="inferred from homology"/>
<name>A0ABD2Q5G0_9PLAT</name>
<dbReference type="PANTHER" id="PTHR10383:SF9">
    <property type="entry name" value="SERINE INCORPORATOR, ISOFORM F"/>
    <property type="match status" value="1"/>
</dbReference>
<dbReference type="EMBL" id="JBJKFK010000912">
    <property type="protein sequence ID" value="KAL3314770.1"/>
    <property type="molecule type" value="Genomic_DNA"/>
</dbReference>
<evidence type="ECO:0000256" key="7">
    <source>
        <dbReference type="SAM" id="SignalP"/>
    </source>
</evidence>
<keyword evidence="3 6" id="KW-0812">Transmembrane</keyword>
<feature type="transmembrane region" description="Helical" evidence="6">
    <location>
        <begin position="140"/>
        <end position="162"/>
    </location>
</feature>
<keyword evidence="7" id="KW-0732">Signal</keyword>
<keyword evidence="4 6" id="KW-1133">Transmembrane helix</keyword>
<dbReference type="Pfam" id="PF03348">
    <property type="entry name" value="Serinc"/>
    <property type="match status" value="1"/>
</dbReference>
<gene>
    <name evidence="8" type="primary">SERINC3_1</name>
    <name evidence="8" type="ORF">Ciccas_006613</name>
</gene>
<dbReference type="PANTHER" id="PTHR10383">
    <property type="entry name" value="SERINE INCORPORATOR"/>
    <property type="match status" value="1"/>
</dbReference>
<feature type="signal peptide" evidence="7">
    <location>
        <begin position="1"/>
        <end position="18"/>
    </location>
</feature>
<evidence type="ECO:0000256" key="1">
    <source>
        <dbReference type="ARBA" id="ARBA00004141"/>
    </source>
</evidence>
<evidence type="ECO:0000256" key="2">
    <source>
        <dbReference type="ARBA" id="ARBA00006665"/>
    </source>
</evidence>
<feature type="transmembrane region" description="Helical" evidence="6">
    <location>
        <begin position="299"/>
        <end position="319"/>
    </location>
</feature>
<keyword evidence="5 6" id="KW-0472">Membrane</keyword>
<keyword evidence="9" id="KW-1185">Reference proteome</keyword>
<feature type="chain" id="PRO_5044776499" evidence="7">
    <location>
        <begin position="19"/>
        <end position="336"/>
    </location>
</feature>
<sequence>MGCMISSVACCFASTAASLCCSCLPSCKGSTSTRLMYTFILILTAVISIILLIPNLEKYLERIPYLCPTVNCSAMVGFAAVYRVNFASVIFYMLFCLLTIGVKSSSDIRGKINNGFWFFKFLIWIGLIIASFFIPSDFNYPWMIIGVIGGVIYLLIQLILLIDFAHSWSENWIEKHEDGSKIHAFGLVFFTIFLYLSSIVSVALFFVYYAGHPDCYLHKIFISINLILCVIISVVSILPVIHEHLPNSGLLQSSVISMYILYQTWSAMTNSPLKMCNPTLQNTQVVNTTNNVEAIALGFQWQIVVGLCILLISVAYAAFKSSSSTSAGKLALSVSI</sequence>
<comment type="subcellular location">
    <subcellularLocation>
        <location evidence="1">Membrane</location>
        <topology evidence="1">Multi-pass membrane protein</topology>
    </subcellularLocation>
</comment>
<feature type="transmembrane region" description="Helical" evidence="6">
    <location>
        <begin position="182"/>
        <end position="208"/>
    </location>
</feature>
<evidence type="ECO:0000313" key="8">
    <source>
        <dbReference type="EMBL" id="KAL3314770.1"/>
    </source>
</evidence>
<feature type="transmembrane region" description="Helical" evidence="6">
    <location>
        <begin position="116"/>
        <end position="134"/>
    </location>
</feature>
<comment type="similarity">
    <text evidence="2">Belongs to the TDE1 family.</text>
</comment>